<comment type="caution">
    <text evidence="11">The sequence shown here is derived from an EMBL/GenBank/DDBJ whole genome shotgun (WGS) entry which is preliminary data.</text>
</comment>
<feature type="domain" description="4Fe-4S ferredoxin-type" evidence="9">
    <location>
        <begin position="660"/>
        <end position="688"/>
    </location>
</feature>
<evidence type="ECO:0000256" key="7">
    <source>
        <dbReference type="ARBA" id="ARBA00023014"/>
    </source>
</evidence>
<evidence type="ECO:0000259" key="9">
    <source>
        <dbReference type="PROSITE" id="PS51379"/>
    </source>
</evidence>
<dbReference type="Gene3D" id="3.30.70.2740">
    <property type="match status" value="1"/>
</dbReference>
<dbReference type="InterPro" id="IPR004113">
    <property type="entry name" value="FAD-bd_oxidored_4_C"/>
</dbReference>
<evidence type="ECO:0000313" key="11">
    <source>
        <dbReference type="EMBL" id="EFM46727.1"/>
    </source>
</evidence>
<evidence type="ECO:0000313" key="12">
    <source>
        <dbReference type="Proteomes" id="UP000003045"/>
    </source>
</evidence>
<dbReference type="GO" id="GO:1903457">
    <property type="term" value="P:lactate catabolic process"/>
    <property type="evidence" value="ECO:0007669"/>
    <property type="project" value="TreeGrafter"/>
</dbReference>
<keyword evidence="12" id="KW-1185">Reference proteome</keyword>
<feature type="compositionally biased region" description="Polar residues" evidence="8">
    <location>
        <begin position="432"/>
        <end position="443"/>
    </location>
</feature>
<keyword evidence="6" id="KW-0408">Iron</keyword>
<dbReference type="GO" id="GO:0008720">
    <property type="term" value="F:D-lactate dehydrogenase (NAD+) activity"/>
    <property type="evidence" value="ECO:0007669"/>
    <property type="project" value="TreeGrafter"/>
</dbReference>
<dbReference type="HOGENOM" id="CLU_010756_0_0_11"/>
<dbReference type="Gene3D" id="1.10.45.10">
    <property type="entry name" value="Vanillyl-alcohol Oxidase, Chain A, domain 4"/>
    <property type="match status" value="1"/>
</dbReference>
<organism evidence="11 12">
    <name type="scientific">Mobiluncus mulieris ATCC 35239</name>
    <dbReference type="NCBI Taxonomy" id="871571"/>
    <lineage>
        <taxon>Bacteria</taxon>
        <taxon>Bacillati</taxon>
        <taxon>Actinomycetota</taxon>
        <taxon>Actinomycetes</taxon>
        <taxon>Actinomycetales</taxon>
        <taxon>Actinomycetaceae</taxon>
        <taxon>Mobiluncus</taxon>
    </lineage>
</organism>
<keyword evidence="4" id="KW-0274">FAD</keyword>
<accession>E0QNZ4</accession>
<dbReference type="GO" id="GO:0004458">
    <property type="term" value="F:D-lactate dehydrogenase (cytochrome) activity"/>
    <property type="evidence" value="ECO:0007669"/>
    <property type="project" value="UniProtKB-EC"/>
</dbReference>
<dbReference type="InterPro" id="IPR016171">
    <property type="entry name" value="Vanillyl_alc_oxidase_C-sub2"/>
</dbReference>
<evidence type="ECO:0000256" key="8">
    <source>
        <dbReference type="SAM" id="MobiDB-lite"/>
    </source>
</evidence>
<dbReference type="Pfam" id="PF01565">
    <property type="entry name" value="FAD_binding_4"/>
    <property type="match status" value="1"/>
</dbReference>
<dbReference type="EMBL" id="AEET01000014">
    <property type="protein sequence ID" value="EFM46727.1"/>
    <property type="molecule type" value="Genomic_DNA"/>
</dbReference>
<sequence>MGMASGTGVATGVAPRLGRAAVSARRGRGAGKRVRIEGMEYFDDPLTRAIYASDASNYRIPPARVAKPANLGELRDVVLDALASGTPLTMRGRGTSCAGNSIGPGLVVDTSAGCNRIIDLDPEAHTITVEPGVVLADIQTAGEPYGLRFGPDPSTWTRATIGGSIGNNACGPHAQAWGRVADNVIEMQVIDGFGREFTAGRGEGALDAVPGLERLVQDNLALIRTECGRFSRQVSGYSLEHLLPEKGRDLAKFLAGTEGTLVTILAAKLRLVQLPAAPVLVVLGYPDMIAAAADVPLVNTFKPLAVEGMDSRLVDTLRAKPGAGQIPDLPAGQGWLLVEMGGADEPLETTLARARDLAAAANTRACGVYPPGTEATRLWRIRADGAGLGGRTPVSQVTPDSGVAVHEAPSGNPGAAPRCEPGENSGMAPRESATTNHHPQGNQPAWPGWEDAAVPPENLAAYLQEFTALMRQTGVDGMLYGHLGDGCLHVRLSLPLGAAAHDGRARDFLERAADLVAKYHGSISGEHGDGRARSELLPRMYSPELIALFAKVKALFDPRGLMNPGVLVDPDPLDRHLRLASARDIAPDPSGFAFPKDKDLTAAFHRCTGVGKCLAMSHIKGAWMCPSYLATGKEKDATRGRARALQEVTNGGLIRDFRDPELLRALDLCLACKACSSACPTGIDMSAFRSEAFFRAYRGRFWARPGSHFLLGWLPFWLRLARRVPGGARLANGLFGIDWLRRLVFRLFGLAPSRQMATFATQSFRQWLRREQHSVWRGAALSLGARAREAKGEVSPARAALQRELPLSLSFASRPRRDHRIVSRLLHGLREDSCERNTAEGDGGSVIREKNKYGIAPREQGNQSVTEMNRAAKQREPEERPWVAVWADSFSEGIDPDGAEAVVQLLETAGYRVFVPRQACCGLTYITTGQLNRARRNLRRLCGILGPLAVNGIPIVGVEPSCTATLRDDLERLLPDDPRATAIAQATRTLAELLTDPVYGPGGNCGPEQWDLPDLDGVEVVAQPHCHHYSVLGWSADRELLQRAGAQVTELSGCCGMAGNFGMEAGHLAVSQRVAAHSLLPAFSEHPNAVFLADGFSCRTQASQLAGRNGVHLARLLLGSAPARS</sequence>
<dbReference type="InterPro" id="IPR016164">
    <property type="entry name" value="FAD-linked_Oxase-like_C"/>
</dbReference>
<evidence type="ECO:0000256" key="2">
    <source>
        <dbReference type="ARBA" id="ARBA00022630"/>
    </source>
</evidence>
<dbReference type="InterPro" id="IPR016169">
    <property type="entry name" value="FAD-bd_PCMH_sub2"/>
</dbReference>
<dbReference type="AlphaFoldDB" id="E0QNZ4"/>
<feature type="region of interest" description="Disordered" evidence="8">
    <location>
        <begin position="407"/>
        <end position="443"/>
    </location>
</feature>
<dbReference type="InterPro" id="IPR017900">
    <property type="entry name" value="4Fe4S_Fe_S_CS"/>
</dbReference>
<dbReference type="Gene3D" id="3.30.465.10">
    <property type="match status" value="1"/>
</dbReference>
<keyword evidence="5 11" id="KW-0560">Oxidoreductase</keyword>
<dbReference type="Pfam" id="PF13183">
    <property type="entry name" value="Fer4_8"/>
    <property type="match status" value="1"/>
</dbReference>
<dbReference type="PANTHER" id="PTHR11748">
    <property type="entry name" value="D-LACTATE DEHYDROGENASE"/>
    <property type="match status" value="1"/>
</dbReference>
<dbReference type="PROSITE" id="PS51379">
    <property type="entry name" value="4FE4S_FER_2"/>
    <property type="match status" value="1"/>
</dbReference>
<evidence type="ECO:0000256" key="3">
    <source>
        <dbReference type="ARBA" id="ARBA00022723"/>
    </source>
</evidence>
<feature type="domain" description="FAD-binding PCMH-type" evidence="10">
    <location>
        <begin position="58"/>
        <end position="274"/>
    </location>
</feature>
<name>E0QNZ4_9ACTO</name>
<dbReference type="PROSITE" id="PS51387">
    <property type="entry name" value="FAD_PCMH"/>
    <property type="match status" value="1"/>
</dbReference>
<dbReference type="Proteomes" id="UP000003045">
    <property type="component" value="Unassembled WGS sequence"/>
</dbReference>
<evidence type="ECO:0000256" key="4">
    <source>
        <dbReference type="ARBA" id="ARBA00022827"/>
    </source>
</evidence>
<dbReference type="SUPFAM" id="SSF56176">
    <property type="entry name" value="FAD-binding/transporter-associated domain-like"/>
    <property type="match status" value="1"/>
</dbReference>
<dbReference type="EC" id="1.1.2.4" evidence="11"/>
<evidence type="ECO:0000256" key="1">
    <source>
        <dbReference type="ARBA" id="ARBA00001974"/>
    </source>
</evidence>
<protein>
    <submittedName>
        <fullName evidence="11">FAD binding domain protein</fullName>
        <ecNumber evidence="11">1.1.2.4</ecNumber>
    </submittedName>
</protein>
<dbReference type="GO" id="GO:0046872">
    <property type="term" value="F:metal ion binding"/>
    <property type="evidence" value="ECO:0007669"/>
    <property type="project" value="UniProtKB-KW"/>
</dbReference>
<evidence type="ECO:0000256" key="5">
    <source>
        <dbReference type="ARBA" id="ARBA00023002"/>
    </source>
</evidence>
<dbReference type="PROSITE" id="PS00198">
    <property type="entry name" value="4FE4S_FER_1"/>
    <property type="match status" value="1"/>
</dbReference>
<dbReference type="GO" id="GO:0071949">
    <property type="term" value="F:FAD binding"/>
    <property type="evidence" value="ECO:0007669"/>
    <property type="project" value="InterPro"/>
</dbReference>
<keyword evidence="2" id="KW-0285">Flavoprotein</keyword>
<keyword evidence="3" id="KW-0479">Metal-binding</keyword>
<evidence type="ECO:0000256" key="6">
    <source>
        <dbReference type="ARBA" id="ARBA00023004"/>
    </source>
</evidence>
<keyword evidence="7" id="KW-0411">Iron-sulfur</keyword>
<dbReference type="PANTHER" id="PTHR11748:SF119">
    <property type="entry name" value="D-2-HYDROXYGLUTARATE DEHYDROGENASE"/>
    <property type="match status" value="1"/>
</dbReference>
<evidence type="ECO:0000259" key="10">
    <source>
        <dbReference type="PROSITE" id="PS51387"/>
    </source>
</evidence>
<dbReference type="Pfam" id="PF02913">
    <property type="entry name" value="FAD-oxidase_C"/>
    <property type="match status" value="2"/>
</dbReference>
<comment type="cofactor">
    <cofactor evidence="1">
        <name>FAD</name>
        <dbReference type="ChEBI" id="CHEBI:57692"/>
    </cofactor>
</comment>
<proteinExistence type="predicted"/>
<dbReference type="InterPro" id="IPR017896">
    <property type="entry name" value="4Fe4S_Fe-S-bd"/>
</dbReference>
<dbReference type="SUPFAM" id="SSF55103">
    <property type="entry name" value="FAD-linked oxidases, C-terminal domain"/>
    <property type="match status" value="1"/>
</dbReference>
<dbReference type="InterPro" id="IPR036318">
    <property type="entry name" value="FAD-bd_PCMH-like_sf"/>
</dbReference>
<dbReference type="SUPFAM" id="SSF46548">
    <property type="entry name" value="alpha-helical ferredoxin"/>
    <property type="match status" value="1"/>
</dbReference>
<dbReference type="InterPro" id="IPR006094">
    <property type="entry name" value="Oxid_FAD_bind_N"/>
</dbReference>
<dbReference type="GO" id="GO:0051536">
    <property type="term" value="F:iron-sulfur cluster binding"/>
    <property type="evidence" value="ECO:0007669"/>
    <property type="project" value="UniProtKB-KW"/>
</dbReference>
<dbReference type="InterPro" id="IPR016166">
    <property type="entry name" value="FAD-bd_PCMH"/>
</dbReference>
<gene>
    <name evidence="11" type="ORF">HMPREF0580_0608</name>
</gene>
<reference evidence="11" key="1">
    <citation type="submission" date="2010-08" db="EMBL/GenBank/DDBJ databases">
        <authorList>
            <person name="Muzny D."/>
            <person name="Qin X."/>
            <person name="Deng J."/>
            <person name="Jiang H."/>
            <person name="Liu Y."/>
            <person name="Qu J."/>
            <person name="Song X.-Z."/>
            <person name="Zhang L."/>
            <person name="Thornton R."/>
            <person name="Coyle M."/>
            <person name="Francisco L."/>
            <person name="Jackson L."/>
            <person name="Javaid M."/>
            <person name="Korchina V."/>
            <person name="Kovar C."/>
            <person name="Mata R."/>
            <person name="Mathew T."/>
            <person name="Ngo R."/>
            <person name="Nguyen L."/>
            <person name="Nguyen N."/>
            <person name="Okwuonu G."/>
            <person name="Ongeri F."/>
            <person name="Pham C."/>
            <person name="Simmons D."/>
            <person name="Wilczek-Boney K."/>
            <person name="Hale W."/>
            <person name="Jakkamsetti A."/>
            <person name="Pham P."/>
            <person name="Ruth R."/>
            <person name="San Lucas F."/>
            <person name="Warren J."/>
            <person name="Zhang J."/>
            <person name="Zhao Z."/>
            <person name="Zhou C."/>
            <person name="Zhu D."/>
            <person name="Lee S."/>
            <person name="Bess C."/>
            <person name="Blankenburg K."/>
            <person name="Forbes L."/>
            <person name="Fu Q."/>
            <person name="Gubbala S."/>
            <person name="Hirani K."/>
            <person name="Jayaseelan J.C."/>
            <person name="Lara F."/>
            <person name="Munidasa M."/>
            <person name="Palculict T."/>
            <person name="Patil S."/>
            <person name="Pu L.-L."/>
            <person name="Saada N."/>
            <person name="Tang L."/>
            <person name="Weissenberger G."/>
            <person name="Zhu Y."/>
            <person name="Hemphill L."/>
            <person name="Shang Y."/>
            <person name="Youmans B."/>
            <person name="Ayvaz T."/>
            <person name="Ross M."/>
            <person name="Santibanez J."/>
            <person name="Aqrawi P."/>
            <person name="Gross S."/>
            <person name="Joshi V."/>
            <person name="Fowler G."/>
            <person name="Nazareth L."/>
            <person name="Reid J."/>
            <person name="Worley K."/>
            <person name="Petrosino J."/>
            <person name="Highlander S."/>
            <person name="Gibbs R."/>
        </authorList>
    </citation>
    <scope>NUCLEOTIDE SEQUENCE [LARGE SCALE GENOMIC DNA]</scope>
    <source>
        <strain evidence="11">ATCC 35239</strain>
    </source>
</reference>
<dbReference type="STRING" id="871571.HMPREF0580_0608"/>